<evidence type="ECO:0000313" key="1">
    <source>
        <dbReference type="EMBL" id="MFC3678320.1"/>
    </source>
</evidence>
<keyword evidence="2" id="KW-1185">Reference proteome</keyword>
<accession>A0ABV7VLC4</accession>
<organism evidence="1 2">
    <name type="scientific">Ferrovibrio xuzhouensis</name>
    <dbReference type="NCBI Taxonomy" id="1576914"/>
    <lineage>
        <taxon>Bacteria</taxon>
        <taxon>Pseudomonadati</taxon>
        <taxon>Pseudomonadota</taxon>
        <taxon>Alphaproteobacteria</taxon>
        <taxon>Rhodospirillales</taxon>
        <taxon>Rhodospirillaceae</taxon>
        <taxon>Ferrovibrio</taxon>
    </lineage>
</organism>
<comment type="caution">
    <text evidence="1">The sequence shown here is derived from an EMBL/GenBank/DDBJ whole genome shotgun (WGS) entry which is preliminary data.</text>
</comment>
<sequence>MATLRTFALNPALHRFPDLEKVIQALRLSRHGGPVLVIGRTTVYSPPEYGNGMSGIDLLDRLSGTRSYENMVCTTVFYMSIRAPLQRLTASLKAVMQRQLHGLLACLGGALNFIFRYGMRYGAIECSV</sequence>
<dbReference type="RefSeq" id="WP_379729944.1">
    <property type="nucleotide sequence ID" value="NZ_JBHRYJ010000008.1"/>
</dbReference>
<evidence type="ECO:0000313" key="2">
    <source>
        <dbReference type="Proteomes" id="UP001595711"/>
    </source>
</evidence>
<proteinExistence type="predicted"/>
<dbReference type="Proteomes" id="UP001595711">
    <property type="component" value="Unassembled WGS sequence"/>
</dbReference>
<dbReference type="EMBL" id="JBHRYJ010000008">
    <property type="protein sequence ID" value="MFC3678320.1"/>
    <property type="molecule type" value="Genomic_DNA"/>
</dbReference>
<protein>
    <submittedName>
        <fullName evidence="1">Uncharacterized protein</fullName>
    </submittedName>
</protein>
<name>A0ABV7VLC4_9PROT</name>
<reference evidence="2" key="1">
    <citation type="journal article" date="2019" name="Int. J. Syst. Evol. Microbiol.">
        <title>The Global Catalogue of Microorganisms (GCM) 10K type strain sequencing project: providing services to taxonomists for standard genome sequencing and annotation.</title>
        <authorList>
            <consortium name="The Broad Institute Genomics Platform"/>
            <consortium name="The Broad Institute Genome Sequencing Center for Infectious Disease"/>
            <person name="Wu L."/>
            <person name="Ma J."/>
        </authorList>
    </citation>
    <scope>NUCLEOTIDE SEQUENCE [LARGE SCALE GENOMIC DNA]</scope>
    <source>
        <strain evidence="2">KCTC 42182</strain>
    </source>
</reference>
<gene>
    <name evidence="1" type="ORF">ACFOOQ_22435</name>
</gene>